<dbReference type="GO" id="GO:0042601">
    <property type="term" value="C:endospore-forming forespore"/>
    <property type="evidence" value="ECO:0007669"/>
    <property type="project" value="TreeGrafter"/>
</dbReference>
<dbReference type="SUPFAM" id="SSF56112">
    <property type="entry name" value="Protein kinase-like (PK-like)"/>
    <property type="match status" value="1"/>
</dbReference>
<name>A0A068LU09_BACMM</name>
<dbReference type="PANTHER" id="PTHR39179">
    <property type="entry name" value="SPORE COAT PROTEIN I"/>
    <property type="match status" value="1"/>
</dbReference>
<reference evidence="1 2" key="1">
    <citation type="journal article" date="2015" name="BMC Genomics">
        <title>Transcriptome analysis of thermophilic methylotrophic Bacillus methanolicus MGA3 using RNA-sequencing provides detailed insights into its previously uncharted transcriptional landscape.</title>
        <authorList>
            <person name="Irla M."/>
            <person name="Neshat A."/>
            <person name="Brautaset T."/>
            <person name="Ruckert C."/>
            <person name="Kalinowski J."/>
            <person name="Wendisch V.F."/>
        </authorList>
    </citation>
    <scope>NUCLEOTIDE SEQUENCE [LARGE SCALE GENOMIC DNA]</scope>
    <source>
        <strain evidence="2">MGA3 / ATCC 53907</strain>
    </source>
</reference>
<dbReference type="InterPro" id="IPR014254">
    <property type="entry name" value="Spore_coat_YutH"/>
</dbReference>
<dbReference type="PANTHER" id="PTHR39179:SF2">
    <property type="entry name" value="ENDOSPORE COAT-ASSOCIATED PROTEIN YUTH"/>
    <property type="match status" value="1"/>
</dbReference>
<dbReference type="STRING" id="796606.BMMGA3_14230"/>
<gene>
    <name evidence="1" type="ORF">BMMGA3_14230</name>
</gene>
<dbReference type="NCBIfam" id="TIGR02905">
    <property type="entry name" value="spore_yutH"/>
    <property type="match status" value="1"/>
</dbReference>
<dbReference type="HOGENOM" id="CLU_830682_0_0_9"/>
<organism evidence="1 2">
    <name type="scientific">Bacillus methanolicus (strain MGA3 / ATCC 53907)</name>
    <dbReference type="NCBI Taxonomy" id="796606"/>
    <lineage>
        <taxon>Bacteria</taxon>
        <taxon>Bacillati</taxon>
        <taxon>Bacillota</taxon>
        <taxon>Bacilli</taxon>
        <taxon>Bacillales</taxon>
        <taxon>Bacillaceae</taxon>
        <taxon>Bacillus</taxon>
    </lineage>
</organism>
<dbReference type="Proteomes" id="UP000027602">
    <property type="component" value="Chromosome"/>
</dbReference>
<accession>A0A068LU09</accession>
<dbReference type="EMBL" id="CP007739">
    <property type="protein sequence ID" value="AIE61204.1"/>
    <property type="molecule type" value="Genomic_DNA"/>
</dbReference>
<evidence type="ECO:0000313" key="1">
    <source>
        <dbReference type="EMBL" id="AIE61204.1"/>
    </source>
</evidence>
<dbReference type="InterPro" id="IPR047175">
    <property type="entry name" value="CotS-like"/>
</dbReference>
<dbReference type="KEGG" id="bmet:BMMGA3_14230"/>
<keyword evidence="1" id="KW-0946">Virion</keyword>
<evidence type="ECO:0000313" key="2">
    <source>
        <dbReference type="Proteomes" id="UP000027602"/>
    </source>
</evidence>
<dbReference type="InterPro" id="IPR011009">
    <property type="entry name" value="Kinase-like_dom_sf"/>
</dbReference>
<dbReference type="Gene3D" id="3.90.1200.10">
    <property type="match status" value="1"/>
</dbReference>
<sequence length="365" mass="43335">MLDNRNLGTSFDFSVHIYEQKGSSLKRGGTIVKQLLEQQYGIVTEEEVNLGRYKAFKRSDEFYLIIPTGNIENEELSELEKITVHLMNNGDRHVAAFVQTKEGALTSKWNETNICVLFARHVQPSKRMNPGRKLAKLHYRGRSIPFQVKKISRIGQWKQLWETRLDQMERVWKEKLFQQPENEFEKMFLESFPYYMGLTENAIQYLVDTEMDDEPVASDGGTVCHERFSEDLWTSNYYKNPFDWVFDHSSRDIAEWIRGRYFANIKTYEPDVKQFLNDYQSISPLSSFSWRLLFSRILFPLHFYECVESYYITNSEQQRHMLEDHFLKFLSQSGEYERFLGSFYQLAGVPVLKYKIPRPEWLARS</sequence>
<proteinExistence type="predicted"/>
<dbReference type="AlphaFoldDB" id="A0A068LU09"/>
<keyword evidence="2" id="KW-1185">Reference proteome</keyword>
<dbReference type="eggNOG" id="COG2334">
    <property type="taxonomic scope" value="Bacteria"/>
</dbReference>
<keyword evidence="1" id="KW-0167">Capsid protein</keyword>
<protein>
    <submittedName>
        <fullName evidence="1">Spore coat protein S</fullName>
    </submittedName>
</protein>